<dbReference type="PANTHER" id="PTHR16305">
    <property type="entry name" value="TESTICULAR SOLUBLE ADENYLYL CYCLASE"/>
    <property type="match status" value="1"/>
</dbReference>
<feature type="domain" description="HTH luxR-type" evidence="3">
    <location>
        <begin position="876"/>
        <end position="941"/>
    </location>
</feature>
<dbReference type="GO" id="GO:0006355">
    <property type="term" value="P:regulation of DNA-templated transcription"/>
    <property type="evidence" value="ECO:0007669"/>
    <property type="project" value="InterPro"/>
</dbReference>
<dbReference type="InterPro" id="IPR016032">
    <property type="entry name" value="Sig_transdc_resp-reg_C-effctor"/>
</dbReference>
<keyword evidence="1" id="KW-0547">Nucleotide-binding</keyword>
<dbReference type="PRINTS" id="PR00038">
    <property type="entry name" value="HTHLUXR"/>
</dbReference>
<keyword evidence="5" id="KW-1185">Reference proteome</keyword>
<dbReference type="EMBL" id="JYFN01000027">
    <property type="protein sequence ID" value="KJE22150.1"/>
    <property type="molecule type" value="Genomic_DNA"/>
</dbReference>
<dbReference type="Proteomes" id="UP000032545">
    <property type="component" value="Unassembled WGS sequence"/>
</dbReference>
<dbReference type="GO" id="GO:0005524">
    <property type="term" value="F:ATP binding"/>
    <property type="evidence" value="ECO:0007669"/>
    <property type="project" value="UniProtKB-KW"/>
</dbReference>
<dbReference type="SMART" id="SM00421">
    <property type="entry name" value="HTH_LUXR"/>
    <property type="match status" value="1"/>
</dbReference>
<accession>A0A0D8BDK6</accession>
<dbReference type="GO" id="GO:0004016">
    <property type="term" value="F:adenylate cyclase activity"/>
    <property type="evidence" value="ECO:0007669"/>
    <property type="project" value="TreeGrafter"/>
</dbReference>
<reference evidence="4 5" key="2">
    <citation type="journal article" date="2016" name="Genome Announc.">
        <title>Permanent Draft Genome Sequences for Two Variants of Frankia sp. Strain CpI1, the First Frankia Strain Isolated from Root Nodules of Comptonia peregrina.</title>
        <authorList>
            <person name="Oshone R."/>
            <person name="Hurst S.G.IV."/>
            <person name="Abebe-Akele F."/>
            <person name="Simpson S."/>
            <person name="Morris K."/>
            <person name="Thomas W.K."/>
            <person name="Tisa L.S."/>
        </authorList>
    </citation>
    <scope>NUCLEOTIDE SEQUENCE [LARGE SCALE GENOMIC DNA]</scope>
    <source>
        <strain evidence="5">CpI1-S</strain>
    </source>
</reference>
<dbReference type="CDD" id="cd06170">
    <property type="entry name" value="LuxR_C_like"/>
    <property type="match status" value="1"/>
</dbReference>
<sequence length="951" mass="100665">MNGLIERDGELKRVEDALTTAVAGRGATLLVEGVAGIGKTVLLAAARDHAASRGVRVLSATGAELEREYAFGIVRQLLGPVLLRADRRQRAELFEGAAALAEPVLVEHAAGTGDTLGSSLHGLFWACANLADHGPLLLTVDDVHWADDASLRFIAYLARRSADLPVLLLLAGRPINSADSGLIAGTLAGLRLETLKLNVLSADAVGELVRERLSSDADDEFCLACARASGGNPFLLAEALIALRADDVHPVAAEVGRLDTLHADNVSRALLVRLARLGPDAARLARAVAVLGPDAMAWHAASLADLEETRAASAIDALIHEGILVPGQPLTIGHPLIRTAIYSDTDSAQRGLVHKRAARLLQASDAPAERLGSHLLNCEPANDQWVVAGLRAAASEALARGAPESAAALLERALGEPPAAEARSGLLLEAGLALGMANRPDRAATVLREALDLTTDPSAQAEIAFSLGALMTMLGRSDEAVTILEPVRSSAARDDPDLSRRLLAGIALADLIAGQPVESWLGRLDQLTSRGTTGETEERVARATAAFAAAAIADRSAADVAELARQAAAGPLPAGRQHARDRFLIVNLAGPALAIADHLDPALALLSAGIEAAQRDGNAAEFAYLSVLRSHTALYAGRLLDAETDARIALDTYADHNEEPPLAVAVLIDALVDKGEIEDAQALLSSRQLDGPVPMNMLAAHFFHVARGRLRLRQRRPQDALIDLRTCGDALEAAGYTNPAFAPWRADAARAHLALGHHDHARGLADEELERSRHFGAARAIGIALRIAALVTDDRHLRLEQLRESVAALETSQAQMERARSQIAYGAALQRTGARREAEEQLRRGLDLAAHCSAQPLVAQARQELLALGIRTRRVQRTGPAALTAGERRVALLAVDGHTNRQIAQALFVTTRAVELHLTNTYRKLRINSRHALADALAAEGSVTAAPRWEA</sequence>
<dbReference type="GO" id="GO:0003677">
    <property type="term" value="F:DNA binding"/>
    <property type="evidence" value="ECO:0007669"/>
    <property type="project" value="InterPro"/>
</dbReference>
<evidence type="ECO:0000313" key="4">
    <source>
        <dbReference type="EMBL" id="KJE22150.1"/>
    </source>
</evidence>
<dbReference type="SUPFAM" id="SSF52540">
    <property type="entry name" value="P-loop containing nucleoside triphosphate hydrolases"/>
    <property type="match status" value="1"/>
</dbReference>
<proteinExistence type="predicted"/>
<evidence type="ECO:0000259" key="3">
    <source>
        <dbReference type="PROSITE" id="PS50043"/>
    </source>
</evidence>
<dbReference type="InterPro" id="IPR036388">
    <property type="entry name" value="WH-like_DNA-bd_sf"/>
</dbReference>
<dbReference type="InterPro" id="IPR027417">
    <property type="entry name" value="P-loop_NTPase"/>
</dbReference>
<dbReference type="PANTHER" id="PTHR16305:SF35">
    <property type="entry name" value="TRANSCRIPTIONAL ACTIVATOR DOMAIN"/>
    <property type="match status" value="1"/>
</dbReference>
<dbReference type="PATRIC" id="fig|1502723.3.peg.3033"/>
<evidence type="ECO:0000256" key="2">
    <source>
        <dbReference type="ARBA" id="ARBA00022840"/>
    </source>
</evidence>
<evidence type="ECO:0000313" key="5">
    <source>
        <dbReference type="Proteomes" id="UP000032545"/>
    </source>
</evidence>
<dbReference type="InterPro" id="IPR011990">
    <property type="entry name" value="TPR-like_helical_dom_sf"/>
</dbReference>
<dbReference type="GO" id="GO:0005737">
    <property type="term" value="C:cytoplasm"/>
    <property type="evidence" value="ECO:0007669"/>
    <property type="project" value="TreeGrafter"/>
</dbReference>
<comment type="caution">
    <text evidence="4">The sequence shown here is derived from an EMBL/GenBank/DDBJ whole genome shotgun (WGS) entry which is preliminary data.</text>
</comment>
<dbReference type="Pfam" id="PF13191">
    <property type="entry name" value="AAA_16"/>
    <property type="match status" value="1"/>
</dbReference>
<dbReference type="InterPro" id="IPR041664">
    <property type="entry name" value="AAA_16"/>
</dbReference>
<keyword evidence="2" id="KW-0067">ATP-binding</keyword>
<dbReference type="AlphaFoldDB" id="A0A0D8BDK6"/>
<protein>
    <submittedName>
        <fullName evidence="4">Transcriptional regulator, luxR family</fullName>
    </submittedName>
</protein>
<name>A0A0D8BDK6_9ACTN</name>
<evidence type="ECO:0000256" key="1">
    <source>
        <dbReference type="ARBA" id="ARBA00022741"/>
    </source>
</evidence>
<dbReference type="InterPro" id="IPR000792">
    <property type="entry name" value="Tscrpt_reg_LuxR_C"/>
</dbReference>
<reference evidence="5" key="1">
    <citation type="submission" date="2015-02" db="EMBL/GenBank/DDBJ databases">
        <title>Draft Genome of Frankia sp. CpI1-S.</title>
        <authorList>
            <person name="Oshone R.T."/>
            <person name="Ngom M."/>
            <person name="Ghodhbane-Gtari F."/>
            <person name="Gtari M."/>
            <person name="Morris K."/>
            <person name="Thomas K."/>
            <person name="Sen A."/>
            <person name="Tisa L.S."/>
        </authorList>
    </citation>
    <scope>NUCLEOTIDE SEQUENCE [LARGE SCALE GENOMIC DNA]</scope>
    <source>
        <strain evidence="5">CpI1-S</strain>
    </source>
</reference>
<dbReference type="Pfam" id="PF00196">
    <property type="entry name" value="GerE"/>
    <property type="match status" value="1"/>
</dbReference>
<dbReference type="PROSITE" id="PS50043">
    <property type="entry name" value="HTH_LUXR_2"/>
    <property type="match status" value="1"/>
</dbReference>
<organism evidence="4 5">
    <name type="scientific">Frankia torreyi</name>
    <dbReference type="NCBI Taxonomy" id="1856"/>
    <lineage>
        <taxon>Bacteria</taxon>
        <taxon>Bacillati</taxon>
        <taxon>Actinomycetota</taxon>
        <taxon>Actinomycetes</taxon>
        <taxon>Frankiales</taxon>
        <taxon>Frankiaceae</taxon>
        <taxon>Frankia</taxon>
    </lineage>
</organism>
<dbReference type="SUPFAM" id="SSF46894">
    <property type="entry name" value="C-terminal effector domain of the bipartite response regulators"/>
    <property type="match status" value="1"/>
</dbReference>
<gene>
    <name evidence="4" type="ORF">FF36_03582</name>
</gene>
<dbReference type="Gene3D" id="1.10.10.10">
    <property type="entry name" value="Winged helix-like DNA-binding domain superfamily/Winged helix DNA-binding domain"/>
    <property type="match status" value="1"/>
</dbReference>
<dbReference type="SUPFAM" id="SSF48452">
    <property type="entry name" value="TPR-like"/>
    <property type="match status" value="1"/>
</dbReference>
<dbReference type="Gene3D" id="1.25.40.10">
    <property type="entry name" value="Tetratricopeptide repeat domain"/>
    <property type="match status" value="1"/>
</dbReference>